<keyword evidence="3" id="KW-1185">Reference proteome</keyword>
<dbReference type="EMBL" id="BAABME010002602">
    <property type="protein sequence ID" value="GAA0155362.1"/>
    <property type="molecule type" value="Genomic_DNA"/>
</dbReference>
<evidence type="ECO:0000256" key="1">
    <source>
        <dbReference type="SAM" id="MobiDB-lite"/>
    </source>
</evidence>
<organism evidence="2 3">
    <name type="scientific">Lithospermum erythrorhizon</name>
    <name type="common">Purple gromwell</name>
    <name type="synonym">Lithospermum officinale var. erythrorhizon</name>
    <dbReference type="NCBI Taxonomy" id="34254"/>
    <lineage>
        <taxon>Eukaryota</taxon>
        <taxon>Viridiplantae</taxon>
        <taxon>Streptophyta</taxon>
        <taxon>Embryophyta</taxon>
        <taxon>Tracheophyta</taxon>
        <taxon>Spermatophyta</taxon>
        <taxon>Magnoliopsida</taxon>
        <taxon>eudicotyledons</taxon>
        <taxon>Gunneridae</taxon>
        <taxon>Pentapetalae</taxon>
        <taxon>asterids</taxon>
        <taxon>lamiids</taxon>
        <taxon>Boraginales</taxon>
        <taxon>Boraginaceae</taxon>
        <taxon>Boraginoideae</taxon>
        <taxon>Lithospermeae</taxon>
        <taxon>Lithospermum</taxon>
    </lineage>
</organism>
<evidence type="ECO:0000313" key="2">
    <source>
        <dbReference type="EMBL" id="GAA0155362.1"/>
    </source>
</evidence>
<gene>
    <name evidence="2" type="ORF">LIER_13109</name>
</gene>
<dbReference type="AlphaFoldDB" id="A0AAV3PU79"/>
<feature type="region of interest" description="Disordered" evidence="1">
    <location>
        <begin position="13"/>
        <end position="36"/>
    </location>
</feature>
<accession>A0AAV3PU79</accession>
<comment type="caution">
    <text evidence="2">The sequence shown here is derived from an EMBL/GenBank/DDBJ whole genome shotgun (WGS) entry which is preliminary data.</text>
</comment>
<protein>
    <submittedName>
        <fullName evidence="2">Uncharacterized protein</fullName>
    </submittedName>
</protein>
<evidence type="ECO:0000313" key="3">
    <source>
        <dbReference type="Proteomes" id="UP001454036"/>
    </source>
</evidence>
<feature type="compositionally biased region" description="Low complexity" evidence="1">
    <location>
        <begin position="23"/>
        <end position="35"/>
    </location>
</feature>
<dbReference type="Proteomes" id="UP001454036">
    <property type="component" value="Unassembled WGS sequence"/>
</dbReference>
<reference evidence="2 3" key="1">
    <citation type="submission" date="2024-01" db="EMBL/GenBank/DDBJ databases">
        <title>The complete chloroplast genome sequence of Lithospermum erythrorhizon: insights into the phylogenetic relationship among Boraginaceae species and the maternal lineages of purple gromwells.</title>
        <authorList>
            <person name="Okada T."/>
            <person name="Watanabe K."/>
        </authorList>
    </citation>
    <scope>NUCLEOTIDE SEQUENCE [LARGE SCALE GENOMIC DNA]</scope>
</reference>
<sequence>MYQRECPYVKLASPESRLESKSTHSSNSSSSDESSLLANSHVPKVTRFCLIRTLTFSVTKGFNLELSSGTEFWDCFGVEDKMYQFSGNQMHNYELRPCDDRNHTESSRVGEMCVLLVAKQKALDPALRPTQMSNPSNQRRSLENLWSLSDFAPAAPLPPTVILVPQVRPMLKRIAGDIPTSTFNPSKKAKKAVPPKKFSKVLVRDSEEEETHSQGVGFQVGPMTRQAALPTIVVDVASSDTLSDPGAIIGIISTRVVSRCERG</sequence>
<proteinExistence type="predicted"/>
<name>A0AAV3PU79_LITER</name>